<feature type="compositionally biased region" description="Polar residues" evidence="1">
    <location>
        <begin position="101"/>
        <end position="111"/>
    </location>
</feature>
<accession>A0A1V6UZK7</accession>
<gene>
    <name evidence="2" type="ORF">PENCOP_c003G03886</name>
</gene>
<feature type="compositionally biased region" description="Low complexity" evidence="1">
    <location>
        <begin position="126"/>
        <end position="140"/>
    </location>
</feature>
<dbReference type="AlphaFoldDB" id="A0A1V6UZK7"/>
<feature type="region of interest" description="Disordered" evidence="1">
    <location>
        <begin position="1"/>
        <end position="55"/>
    </location>
</feature>
<keyword evidence="3" id="KW-1185">Reference proteome</keyword>
<evidence type="ECO:0000313" key="3">
    <source>
        <dbReference type="Proteomes" id="UP000191500"/>
    </source>
</evidence>
<comment type="caution">
    <text evidence="2">The sequence shown here is derived from an EMBL/GenBank/DDBJ whole genome shotgun (WGS) entry which is preliminary data.</text>
</comment>
<evidence type="ECO:0000256" key="1">
    <source>
        <dbReference type="SAM" id="MobiDB-lite"/>
    </source>
</evidence>
<dbReference type="STRING" id="36646.A0A1V6UZK7"/>
<sequence>MLEASTATRPKSPSIGNFDRPSQERLEVSTSTTPEMPAQHESSSIDKRPFPPSTVLFKPSIQENCEFDITNALNITAYYNRDSHPRTAILCENPFDKDPNTLHTSTSTGEDPSTALRAHFDDTSDDFSLGSSGSPFSLKSETSSTANFDKSSESRPIALFNQSVQDKHEVKIRA</sequence>
<feature type="region of interest" description="Disordered" evidence="1">
    <location>
        <begin position="90"/>
        <end position="160"/>
    </location>
</feature>
<protein>
    <submittedName>
        <fullName evidence="2">Uncharacterized protein</fullName>
    </submittedName>
</protein>
<evidence type="ECO:0000313" key="2">
    <source>
        <dbReference type="EMBL" id="OQE43623.1"/>
    </source>
</evidence>
<feature type="compositionally biased region" description="Polar residues" evidence="1">
    <location>
        <begin position="1"/>
        <end position="15"/>
    </location>
</feature>
<name>A0A1V6UZK7_9EURO</name>
<reference evidence="3" key="1">
    <citation type="journal article" date="2017" name="Nat. Microbiol.">
        <title>Global analysis of biosynthetic gene clusters reveals vast potential of secondary metabolite production in Penicillium species.</title>
        <authorList>
            <person name="Nielsen J.C."/>
            <person name="Grijseels S."/>
            <person name="Prigent S."/>
            <person name="Ji B."/>
            <person name="Dainat J."/>
            <person name="Nielsen K.F."/>
            <person name="Frisvad J.C."/>
            <person name="Workman M."/>
            <person name="Nielsen J."/>
        </authorList>
    </citation>
    <scope>NUCLEOTIDE SEQUENCE [LARGE SCALE GENOMIC DNA]</scope>
    <source>
        <strain evidence="3">IBT 31321</strain>
    </source>
</reference>
<proteinExistence type="predicted"/>
<dbReference type="EMBL" id="MDDG01000003">
    <property type="protein sequence ID" value="OQE43623.1"/>
    <property type="molecule type" value="Genomic_DNA"/>
</dbReference>
<organism evidence="2 3">
    <name type="scientific">Penicillium coprophilum</name>
    <dbReference type="NCBI Taxonomy" id="36646"/>
    <lineage>
        <taxon>Eukaryota</taxon>
        <taxon>Fungi</taxon>
        <taxon>Dikarya</taxon>
        <taxon>Ascomycota</taxon>
        <taxon>Pezizomycotina</taxon>
        <taxon>Eurotiomycetes</taxon>
        <taxon>Eurotiomycetidae</taxon>
        <taxon>Eurotiales</taxon>
        <taxon>Aspergillaceae</taxon>
        <taxon>Penicillium</taxon>
    </lineage>
</organism>
<dbReference type="Proteomes" id="UP000191500">
    <property type="component" value="Unassembled WGS sequence"/>
</dbReference>